<dbReference type="Pfam" id="PF12850">
    <property type="entry name" value="Metallophos_2"/>
    <property type="match status" value="1"/>
</dbReference>
<gene>
    <name evidence="3" type="ORF">AVDCRST_MAG17-1036</name>
</gene>
<feature type="domain" description="Calcineurin-like phosphoesterase" evidence="2">
    <location>
        <begin position="3"/>
        <end position="190"/>
    </location>
</feature>
<dbReference type="PIRSF" id="PIRSF000883">
    <property type="entry name" value="Pesterase_MJ0912"/>
    <property type="match status" value="1"/>
</dbReference>
<dbReference type="InterPro" id="IPR024654">
    <property type="entry name" value="Calcineurin-like_PHP_lpxH"/>
</dbReference>
<dbReference type="SUPFAM" id="SSF56300">
    <property type="entry name" value="Metallo-dependent phosphatases"/>
    <property type="match status" value="1"/>
</dbReference>
<dbReference type="InterPro" id="IPR011152">
    <property type="entry name" value="Pesterase_MJ0912"/>
</dbReference>
<organism evidence="3">
    <name type="scientific">uncultured Solirubrobacterales bacterium</name>
    <dbReference type="NCBI Taxonomy" id="768556"/>
    <lineage>
        <taxon>Bacteria</taxon>
        <taxon>Bacillati</taxon>
        <taxon>Actinomycetota</taxon>
        <taxon>Thermoleophilia</taxon>
        <taxon>Solirubrobacterales</taxon>
        <taxon>environmental samples</taxon>
    </lineage>
</organism>
<sequence>MLALLYDIHGNLPALEAVLADAERAGAEGYLLGGDLTLFGAWPLETLERLDALADARWIRGNGERWTAAPSEAPDSGLVQGAIRDCAEALGAQRVTELAELPEQALVDGTRFCHGSPVSDVRSFFPTPGEDEQELLAGVREARLVFGHTHLAFKRSAVVDGREVELVNPGSVGMPFDGDPRAAYALLAPDDDRVEHRRVEYDHSAAAVAVRERFGGWAETVARRVEAARADVD</sequence>
<evidence type="ECO:0000259" key="2">
    <source>
        <dbReference type="Pfam" id="PF12850"/>
    </source>
</evidence>
<dbReference type="EMBL" id="CADCVV010000074">
    <property type="protein sequence ID" value="CAA9494944.1"/>
    <property type="molecule type" value="Genomic_DNA"/>
</dbReference>
<evidence type="ECO:0000313" key="3">
    <source>
        <dbReference type="EMBL" id="CAA9494944.1"/>
    </source>
</evidence>
<name>A0A6J4SIJ1_9ACTN</name>
<evidence type="ECO:0000256" key="1">
    <source>
        <dbReference type="ARBA" id="ARBA00008950"/>
    </source>
</evidence>
<reference evidence="3" key="1">
    <citation type="submission" date="2020-02" db="EMBL/GenBank/DDBJ databases">
        <authorList>
            <person name="Meier V. D."/>
        </authorList>
    </citation>
    <scope>NUCLEOTIDE SEQUENCE</scope>
    <source>
        <strain evidence="3">AVDCRST_MAG17</strain>
    </source>
</reference>
<dbReference type="Gene3D" id="3.60.21.10">
    <property type="match status" value="1"/>
</dbReference>
<protein>
    <submittedName>
        <fullName evidence="3">FIG006285: ICC-like protein phosphoesterase</fullName>
    </submittedName>
</protein>
<accession>A0A6J4SIJ1</accession>
<comment type="similarity">
    <text evidence="1">Belongs to the metallophosphoesterase superfamily. YfcE family.</text>
</comment>
<dbReference type="AlphaFoldDB" id="A0A6J4SIJ1"/>
<dbReference type="InterPro" id="IPR029052">
    <property type="entry name" value="Metallo-depent_PP-like"/>
</dbReference>
<proteinExistence type="inferred from homology"/>